<dbReference type="Proteomes" id="UP000031668">
    <property type="component" value="Unassembled WGS sequence"/>
</dbReference>
<proteinExistence type="predicted"/>
<dbReference type="EMBL" id="JWZT01002867">
    <property type="protein sequence ID" value="KII68395.1"/>
    <property type="molecule type" value="Genomic_DNA"/>
</dbReference>
<evidence type="ECO:0000313" key="1">
    <source>
        <dbReference type="EMBL" id="KII68395.1"/>
    </source>
</evidence>
<name>A0A0C2MW37_THEKT</name>
<accession>A0A0C2MW37</accession>
<gene>
    <name evidence="1" type="ORF">RF11_09570</name>
</gene>
<keyword evidence="2" id="KW-1185">Reference proteome</keyword>
<protein>
    <submittedName>
        <fullName evidence="1">Uncharacterized protein</fullName>
    </submittedName>
</protein>
<sequence length="118" mass="13763">MFRSRRFKEESTTSSAKIELHAPLSYVMCASNSTHARAEFITQENLPKDVLGERLSDVMYSKVEIKYLYTTEAQTHIKKQYQCMNCIEDTIRNYEDVRQDAQFFVNSYIPTVCASQDK</sequence>
<organism evidence="1 2">
    <name type="scientific">Thelohanellus kitauei</name>
    <name type="common">Myxosporean</name>
    <dbReference type="NCBI Taxonomy" id="669202"/>
    <lineage>
        <taxon>Eukaryota</taxon>
        <taxon>Metazoa</taxon>
        <taxon>Cnidaria</taxon>
        <taxon>Myxozoa</taxon>
        <taxon>Myxosporea</taxon>
        <taxon>Bivalvulida</taxon>
        <taxon>Platysporina</taxon>
        <taxon>Myxobolidae</taxon>
        <taxon>Thelohanellus</taxon>
    </lineage>
</organism>
<dbReference type="AlphaFoldDB" id="A0A0C2MW37"/>
<comment type="caution">
    <text evidence="1">The sequence shown here is derived from an EMBL/GenBank/DDBJ whole genome shotgun (WGS) entry which is preliminary data.</text>
</comment>
<evidence type="ECO:0000313" key="2">
    <source>
        <dbReference type="Proteomes" id="UP000031668"/>
    </source>
</evidence>
<reference evidence="1 2" key="1">
    <citation type="journal article" date="2014" name="Genome Biol. Evol.">
        <title>The genome of the myxosporean Thelohanellus kitauei shows adaptations to nutrient acquisition within its fish host.</title>
        <authorList>
            <person name="Yang Y."/>
            <person name="Xiong J."/>
            <person name="Zhou Z."/>
            <person name="Huo F."/>
            <person name="Miao W."/>
            <person name="Ran C."/>
            <person name="Liu Y."/>
            <person name="Zhang J."/>
            <person name="Feng J."/>
            <person name="Wang M."/>
            <person name="Wang M."/>
            <person name="Wang L."/>
            <person name="Yao B."/>
        </authorList>
    </citation>
    <scope>NUCLEOTIDE SEQUENCE [LARGE SCALE GENOMIC DNA]</scope>
    <source>
        <strain evidence="1">Wuqing</strain>
    </source>
</reference>